<evidence type="ECO:0000256" key="5">
    <source>
        <dbReference type="ARBA" id="ARBA00023143"/>
    </source>
</evidence>
<organism evidence="7">
    <name type="scientific">marine sediment metagenome</name>
    <dbReference type="NCBI Taxonomy" id="412755"/>
    <lineage>
        <taxon>unclassified sequences</taxon>
        <taxon>metagenomes</taxon>
        <taxon>ecological metagenomes</taxon>
    </lineage>
</organism>
<evidence type="ECO:0000256" key="4">
    <source>
        <dbReference type="ARBA" id="ARBA00022525"/>
    </source>
</evidence>
<dbReference type="AlphaFoldDB" id="X1L6W0"/>
<gene>
    <name evidence="7" type="ORF">S06H3_18448</name>
</gene>
<feature type="non-terminal residue" evidence="7">
    <location>
        <position position="1"/>
    </location>
</feature>
<accession>X1L6W0</accession>
<dbReference type="Pfam" id="PF22638">
    <property type="entry name" value="FlgK_D1"/>
    <property type="match status" value="1"/>
</dbReference>
<dbReference type="GO" id="GO:0005198">
    <property type="term" value="F:structural molecule activity"/>
    <property type="evidence" value="ECO:0007669"/>
    <property type="project" value="InterPro"/>
</dbReference>
<dbReference type="PANTHER" id="PTHR30033:SF2">
    <property type="entry name" value="FLAGELLAR HOOK PROTEIN"/>
    <property type="match status" value="1"/>
</dbReference>
<keyword evidence="4" id="KW-0964">Secreted</keyword>
<protein>
    <recommendedName>
        <fullName evidence="6">Flagellar hook-associated protein FlgK helical domain-containing protein</fullName>
    </recommendedName>
</protein>
<keyword evidence="5" id="KW-0975">Bacterial flagellum</keyword>
<name>X1L6W0_9ZZZZ</name>
<evidence type="ECO:0000256" key="3">
    <source>
        <dbReference type="ARBA" id="ARBA00009677"/>
    </source>
</evidence>
<dbReference type="GO" id="GO:0009424">
    <property type="term" value="C:bacterial-type flagellum hook"/>
    <property type="evidence" value="ECO:0007669"/>
    <property type="project" value="InterPro"/>
</dbReference>
<dbReference type="EMBL" id="BARV01009333">
    <property type="protein sequence ID" value="GAI15072.1"/>
    <property type="molecule type" value="Genomic_DNA"/>
</dbReference>
<evidence type="ECO:0000256" key="2">
    <source>
        <dbReference type="ARBA" id="ARBA00004613"/>
    </source>
</evidence>
<evidence type="ECO:0000256" key="1">
    <source>
        <dbReference type="ARBA" id="ARBA00004365"/>
    </source>
</evidence>
<dbReference type="GO" id="GO:0044780">
    <property type="term" value="P:bacterial-type flagellum assembly"/>
    <property type="evidence" value="ECO:0007669"/>
    <property type="project" value="InterPro"/>
</dbReference>
<comment type="similarity">
    <text evidence="3">Belongs to the flagella basal body rod proteins family.</text>
</comment>
<dbReference type="GO" id="GO:0005576">
    <property type="term" value="C:extracellular region"/>
    <property type="evidence" value="ECO:0007669"/>
    <property type="project" value="UniProtKB-SubCell"/>
</dbReference>
<dbReference type="InterPro" id="IPR002371">
    <property type="entry name" value="FlgK"/>
</dbReference>
<feature type="non-terminal residue" evidence="7">
    <location>
        <position position="315"/>
    </location>
</feature>
<reference evidence="7" key="1">
    <citation type="journal article" date="2014" name="Front. Microbiol.">
        <title>High frequency of phylogenetically diverse reductive dehalogenase-homologous genes in deep subseafloor sedimentary metagenomes.</title>
        <authorList>
            <person name="Kawai M."/>
            <person name="Futagami T."/>
            <person name="Toyoda A."/>
            <person name="Takaki Y."/>
            <person name="Nishi S."/>
            <person name="Hori S."/>
            <person name="Arai W."/>
            <person name="Tsubouchi T."/>
            <person name="Morono Y."/>
            <person name="Uchiyama I."/>
            <person name="Ito T."/>
            <person name="Fujiyama A."/>
            <person name="Inagaki F."/>
            <person name="Takami H."/>
        </authorList>
    </citation>
    <scope>NUCLEOTIDE SEQUENCE</scope>
    <source>
        <strain evidence="7">Expedition CK06-06</strain>
    </source>
</reference>
<comment type="caution">
    <text evidence="7">The sequence shown here is derived from an EMBL/GenBank/DDBJ whole genome shotgun (WGS) entry which is preliminary data.</text>
</comment>
<comment type="subcellular location">
    <subcellularLocation>
        <location evidence="1">Bacterial flagellum</location>
    </subcellularLocation>
    <subcellularLocation>
        <location evidence="2">Secreted</location>
    </subcellularLocation>
</comment>
<evidence type="ECO:0000259" key="6">
    <source>
        <dbReference type="Pfam" id="PF22638"/>
    </source>
</evidence>
<dbReference type="PANTHER" id="PTHR30033">
    <property type="entry name" value="FLAGELLAR HOOK-ASSOCIATED PROTEIN 1"/>
    <property type="match status" value="1"/>
</dbReference>
<proteinExistence type="inferred from homology"/>
<feature type="domain" description="Flagellar hook-associated protein FlgK helical" evidence="6">
    <location>
        <begin position="1"/>
        <end position="118"/>
    </location>
</feature>
<sequence length="315" mass="32805">DLRDQCIKELSSLVSIETQTRQYGVIDVYVAGTPVAIGASAMDLETGLKEDGKLGISVAGANVFNINVQGGQLGGLLSLRNKLVSDIRDDLDDLATAMVQQINQYHVQGVGSTGSFTGLTGWWVTSENLADFGSDVTDGNIYIRVTNTSTGAITRTEIPVDKSADSLSDIATLISAIPGLSASVISSKLRIQAGTNYKFDFLPAVLPKPTAETLTGTDPPVIAVSGIYTGTTNSTFTCTVAGVSGKIGVTDGLKLQVSKDGTLVKELNVGLGYAAGDRLDLGDGLYVSLSIDSGKTAGDLDVGNNFEIKAWADTD</sequence>
<evidence type="ECO:0000313" key="7">
    <source>
        <dbReference type="EMBL" id="GAI15072.1"/>
    </source>
</evidence>
<dbReference type="InterPro" id="IPR053927">
    <property type="entry name" value="FlgK_helical"/>
</dbReference>